<evidence type="ECO:0000313" key="3">
    <source>
        <dbReference type="Proteomes" id="UP001283361"/>
    </source>
</evidence>
<evidence type="ECO:0000313" key="2">
    <source>
        <dbReference type="EMBL" id="KAK3777438.1"/>
    </source>
</evidence>
<feature type="compositionally biased region" description="Polar residues" evidence="1">
    <location>
        <begin position="11"/>
        <end position="24"/>
    </location>
</feature>
<comment type="caution">
    <text evidence="2">The sequence shown here is derived from an EMBL/GenBank/DDBJ whole genome shotgun (WGS) entry which is preliminary data.</text>
</comment>
<protein>
    <submittedName>
        <fullName evidence="2">Uncharacterized protein</fullName>
    </submittedName>
</protein>
<dbReference type="Proteomes" id="UP001283361">
    <property type="component" value="Unassembled WGS sequence"/>
</dbReference>
<reference evidence="2" key="1">
    <citation type="journal article" date="2023" name="G3 (Bethesda)">
        <title>A reference genome for the long-term kleptoplast-retaining sea slug Elysia crispata morphotype clarki.</title>
        <authorList>
            <person name="Eastman K.E."/>
            <person name="Pendleton A.L."/>
            <person name="Shaikh M.A."/>
            <person name="Suttiyut T."/>
            <person name="Ogas R."/>
            <person name="Tomko P."/>
            <person name="Gavelis G."/>
            <person name="Widhalm J.R."/>
            <person name="Wisecaver J.H."/>
        </authorList>
    </citation>
    <scope>NUCLEOTIDE SEQUENCE</scope>
    <source>
        <strain evidence="2">ECLA1</strain>
    </source>
</reference>
<organism evidence="2 3">
    <name type="scientific">Elysia crispata</name>
    <name type="common">lettuce slug</name>
    <dbReference type="NCBI Taxonomy" id="231223"/>
    <lineage>
        <taxon>Eukaryota</taxon>
        <taxon>Metazoa</taxon>
        <taxon>Spiralia</taxon>
        <taxon>Lophotrochozoa</taxon>
        <taxon>Mollusca</taxon>
        <taxon>Gastropoda</taxon>
        <taxon>Heterobranchia</taxon>
        <taxon>Euthyneura</taxon>
        <taxon>Panpulmonata</taxon>
        <taxon>Sacoglossa</taxon>
        <taxon>Placobranchoidea</taxon>
        <taxon>Plakobranchidae</taxon>
        <taxon>Elysia</taxon>
    </lineage>
</organism>
<feature type="region of interest" description="Disordered" evidence="1">
    <location>
        <begin position="1"/>
        <end position="24"/>
    </location>
</feature>
<proteinExistence type="predicted"/>
<dbReference type="AlphaFoldDB" id="A0AAE0ZY50"/>
<keyword evidence="3" id="KW-1185">Reference proteome</keyword>
<dbReference type="EMBL" id="JAWDGP010003079">
    <property type="protein sequence ID" value="KAK3777438.1"/>
    <property type="molecule type" value="Genomic_DNA"/>
</dbReference>
<sequence>MWPWGRKPRLSCSSQGLDPTDQVTGSHVTLGTGTKTIGFLIRLSGFSQGLDPTDQVTGSDVIVGMGTKTIVFLTRSGSN</sequence>
<name>A0AAE0ZY50_9GAST</name>
<accession>A0AAE0ZY50</accession>
<gene>
    <name evidence="2" type="ORF">RRG08_032541</name>
</gene>
<evidence type="ECO:0000256" key="1">
    <source>
        <dbReference type="SAM" id="MobiDB-lite"/>
    </source>
</evidence>